<dbReference type="Proteomes" id="UP001443914">
    <property type="component" value="Unassembled WGS sequence"/>
</dbReference>
<dbReference type="Pfam" id="PF14438">
    <property type="entry name" value="SM-ATX"/>
    <property type="match status" value="1"/>
</dbReference>
<dbReference type="PANTHER" id="PTHR12854:SF12">
    <property type="entry name" value="POLYADENYLATE-BINDING PROTEIN INTERACTING PROTEIN"/>
    <property type="match status" value="1"/>
</dbReference>
<sequence>MGRVREYTEEENRATMSEALLFTTMCIVGLPVEVHIKDGSIFSGIFHTASFDDGYGIALKKVKMVKKGTHYSNVVYGGLIDTLVVRPGDLVQVLAKGVTIPADYASVDATISDGGTFQESDVGVVSAGEQLNRQRHVGMSRSQEQDANHHVSELTKELIDANHSSATLNGGQTKRIGHEKNLETTHPNKLTYGSIDGNGTSPVVKVRTLFHNEEPVSTKSVPSDVSTSAKIELDTNACRSVVVPTAVTPQNPVTSITAKESKLNPSAKQFSPSLSNIRSIQTPAPSISSFAYVPNSITPVQVAAPHSDVGFRPVAPLSSWPVKLVPYVSSAPANADSGLQYSQPQIASHVTTRKLPVRHGSGYQPIQAMPSYLHVNHQNGMFGRPGQVVYMHPVTHDVIQAHAPLSQAPHHLVTSHPIHVAKHEGVVANQALQSSGTLPLIANGPQSLMMPSHQIQFSQPLFSSMRPLPILGPNVTYSAKFP</sequence>
<dbReference type="InterPro" id="IPR045117">
    <property type="entry name" value="ATXN2-like"/>
</dbReference>
<dbReference type="AlphaFoldDB" id="A0AAW1LF63"/>
<dbReference type="InterPro" id="IPR025852">
    <property type="entry name" value="SM_dom_ATX"/>
</dbReference>
<dbReference type="GO" id="GO:0034063">
    <property type="term" value="P:stress granule assembly"/>
    <property type="evidence" value="ECO:0007669"/>
    <property type="project" value="TreeGrafter"/>
</dbReference>
<dbReference type="GO" id="GO:0010494">
    <property type="term" value="C:cytoplasmic stress granule"/>
    <property type="evidence" value="ECO:0007669"/>
    <property type="project" value="TreeGrafter"/>
</dbReference>
<feature type="domain" description="Ataxin 2 SM" evidence="1">
    <location>
        <begin position="18"/>
        <end position="96"/>
    </location>
</feature>
<dbReference type="GO" id="GO:0003729">
    <property type="term" value="F:mRNA binding"/>
    <property type="evidence" value="ECO:0007669"/>
    <property type="project" value="TreeGrafter"/>
</dbReference>
<keyword evidence="3" id="KW-1185">Reference proteome</keyword>
<gene>
    <name evidence="2" type="ORF">RND81_04G058400</name>
</gene>
<accession>A0AAW1LF63</accession>
<dbReference type="PANTHER" id="PTHR12854">
    <property type="entry name" value="ATAXIN 2-RELATED"/>
    <property type="match status" value="1"/>
</dbReference>
<organism evidence="2 3">
    <name type="scientific">Saponaria officinalis</name>
    <name type="common">Common soapwort</name>
    <name type="synonym">Lychnis saponaria</name>
    <dbReference type="NCBI Taxonomy" id="3572"/>
    <lineage>
        <taxon>Eukaryota</taxon>
        <taxon>Viridiplantae</taxon>
        <taxon>Streptophyta</taxon>
        <taxon>Embryophyta</taxon>
        <taxon>Tracheophyta</taxon>
        <taxon>Spermatophyta</taxon>
        <taxon>Magnoliopsida</taxon>
        <taxon>eudicotyledons</taxon>
        <taxon>Gunneridae</taxon>
        <taxon>Pentapetalae</taxon>
        <taxon>Caryophyllales</taxon>
        <taxon>Caryophyllaceae</taxon>
        <taxon>Caryophylleae</taxon>
        <taxon>Saponaria</taxon>
    </lineage>
</organism>
<comment type="caution">
    <text evidence="2">The sequence shown here is derived from an EMBL/GenBank/DDBJ whole genome shotgun (WGS) entry which is preliminary data.</text>
</comment>
<evidence type="ECO:0000313" key="3">
    <source>
        <dbReference type="Proteomes" id="UP001443914"/>
    </source>
</evidence>
<protein>
    <recommendedName>
        <fullName evidence="1">Ataxin 2 SM domain-containing protein</fullName>
    </recommendedName>
</protein>
<evidence type="ECO:0000313" key="2">
    <source>
        <dbReference type="EMBL" id="KAK9733299.1"/>
    </source>
</evidence>
<dbReference type="EMBL" id="JBDFQZ010000004">
    <property type="protein sequence ID" value="KAK9733299.1"/>
    <property type="molecule type" value="Genomic_DNA"/>
</dbReference>
<reference evidence="2" key="1">
    <citation type="submission" date="2024-03" db="EMBL/GenBank/DDBJ databases">
        <title>WGS assembly of Saponaria officinalis var. Norfolk2.</title>
        <authorList>
            <person name="Jenkins J."/>
            <person name="Shu S."/>
            <person name="Grimwood J."/>
            <person name="Barry K."/>
            <person name="Goodstein D."/>
            <person name="Schmutz J."/>
            <person name="Leebens-Mack J."/>
            <person name="Osbourn A."/>
        </authorList>
    </citation>
    <scope>NUCLEOTIDE SEQUENCE [LARGE SCALE GENOMIC DNA]</scope>
    <source>
        <strain evidence="2">JIC</strain>
    </source>
</reference>
<name>A0AAW1LF63_SAPOF</name>
<evidence type="ECO:0000259" key="1">
    <source>
        <dbReference type="Pfam" id="PF14438"/>
    </source>
</evidence>
<proteinExistence type="predicted"/>